<dbReference type="Pfam" id="PF00027">
    <property type="entry name" value="cNMP_binding"/>
    <property type="match status" value="1"/>
</dbReference>
<name>A0A560E2U8_9BRAD</name>
<feature type="domain" description="Cyclic nucleotide-binding" evidence="1">
    <location>
        <begin position="3"/>
        <end position="123"/>
    </location>
</feature>
<dbReference type="InterPro" id="IPR018490">
    <property type="entry name" value="cNMP-bd_dom_sf"/>
</dbReference>
<protein>
    <submittedName>
        <fullName evidence="2">Cyclic nucleotide-binding protein</fullName>
    </submittedName>
</protein>
<organism evidence="2 3">
    <name type="scientific">Bradyrhizobium stylosanthis</name>
    <dbReference type="NCBI Taxonomy" id="1803665"/>
    <lineage>
        <taxon>Bacteria</taxon>
        <taxon>Pseudomonadati</taxon>
        <taxon>Pseudomonadota</taxon>
        <taxon>Alphaproteobacteria</taxon>
        <taxon>Hyphomicrobiales</taxon>
        <taxon>Nitrobacteraceae</taxon>
        <taxon>Bradyrhizobium</taxon>
    </lineage>
</organism>
<dbReference type="EMBL" id="VITK01000002">
    <property type="protein sequence ID" value="TWB03704.1"/>
    <property type="molecule type" value="Genomic_DNA"/>
</dbReference>
<dbReference type="Proteomes" id="UP000319949">
    <property type="component" value="Unassembled WGS sequence"/>
</dbReference>
<reference evidence="2 3" key="1">
    <citation type="submission" date="2019-06" db="EMBL/GenBank/DDBJ databases">
        <title>Genomic Encyclopedia of Type Strains, Phase IV (KMG-V): Genome sequencing to study the core and pangenomes of soil and plant-associated prokaryotes.</title>
        <authorList>
            <person name="Whitman W."/>
        </authorList>
    </citation>
    <scope>NUCLEOTIDE SEQUENCE [LARGE SCALE GENOMIC DNA]</scope>
    <source>
        <strain evidence="2 3">BR 510</strain>
    </source>
</reference>
<dbReference type="SMART" id="SM00100">
    <property type="entry name" value="cNMP"/>
    <property type="match status" value="1"/>
</dbReference>
<evidence type="ECO:0000313" key="2">
    <source>
        <dbReference type="EMBL" id="TWB03704.1"/>
    </source>
</evidence>
<dbReference type="SUPFAM" id="SSF51206">
    <property type="entry name" value="cAMP-binding domain-like"/>
    <property type="match status" value="1"/>
</dbReference>
<accession>A0A560E2U8</accession>
<dbReference type="AlphaFoldDB" id="A0A560E2U8"/>
<dbReference type="InterPro" id="IPR000595">
    <property type="entry name" value="cNMP-bd_dom"/>
</dbReference>
<sequence>MIIEPKTSDAPIASIREGLGRRVFPARSTIFAEGEIGTIAYVLLRGDVTIFLRFGTEQQRAVTRLTPPQMFGVHALMAGAQRAATAYTENGCELLAVSESRLKQKLEEADPFLRYWVDYLSKRINDLST</sequence>
<evidence type="ECO:0000313" key="3">
    <source>
        <dbReference type="Proteomes" id="UP000319949"/>
    </source>
</evidence>
<comment type="caution">
    <text evidence="2">The sequence shown here is derived from an EMBL/GenBank/DDBJ whole genome shotgun (WGS) entry which is preliminary data.</text>
</comment>
<dbReference type="CDD" id="cd00038">
    <property type="entry name" value="CAP_ED"/>
    <property type="match status" value="1"/>
</dbReference>
<dbReference type="STRING" id="1803665.GCA_001641335_02348"/>
<proteinExistence type="predicted"/>
<dbReference type="InterPro" id="IPR014710">
    <property type="entry name" value="RmlC-like_jellyroll"/>
</dbReference>
<dbReference type="RefSeq" id="WP_063684650.1">
    <property type="nucleotide sequence ID" value="NZ_LVEM01000001.1"/>
</dbReference>
<evidence type="ECO:0000259" key="1">
    <source>
        <dbReference type="PROSITE" id="PS50042"/>
    </source>
</evidence>
<dbReference type="PROSITE" id="PS50042">
    <property type="entry name" value="CNMP_BINDING_3"/>
    <property type="match status" value="1"/>
</dbReference>
<dbReference type="Gene3D" id="2.60.120.10">
    <property type="entry name" value="Jelly Rolls"/>
    <property type="match status" value="1"/>
</dbReference>
<keyword evidence="3" id="KW-1185">Reference proteome</keyword>
<gene>
    <name evidence="2" type="ORF">FBZ96_102177</name>
</gene>